<dbReference type="RefSeq" id="WP_015914520.1">
    <property type="nucleotide sequence ID" value="NC_011992.1"/>
</dbReference>
<dbReference type="AlphaFoldDB" id="A0A9J9Q8U9"/>
<evidence type="ECO:0000313" key="4">
    <source>
        <dbReference type="Proteomes" id="UP000000450"/>
    </source>
</evidence>
<dbReference type="EMBL" id="CP001392">
    <property type="protein sequence ID" value="ACM34714.1"/>
    <property type="molecule type" value="Genomic_DNA"/>
</dbReference>
<dbReference type="Proteomes" id="UP000000450">
    <property type="component" value="Chromosome"/>
</dbReference>
<dbReference type="Gene3D" id="3.40.50.1110">
    <property type="entry name" value="SGNH hydrolase"/>
    <property type="match status" value="1"/>
</dbReference>
<accession>A0A9J9Q8U9</accession>
<feature type="signal peptide" evidence="2">
    <location>
        <begin position="1"/>
        <end position="22"/>
    </location>
</feature>
<dbReference type="PANTHER" id="PTHR45648:SF5">
    <property type="entry name" value="OS04G0577300 PROTEIN"/>
    <property type="match status" value="1"/>
</dbReference>
<keyword evidence="1" id="KW-0378">Hydrolase</keyword>
<dbReference type="Pfam" id="PF00657">
    <property type="entry name" value="Lipase_GDSL"/>
    <property type="match status" value="1"/>
</dbReference>
<protein>
    <submittedName>
        <fullName evidence="3">Lipase</fullName>
    </submittedName>
</protein>
<dbReference type="InterPro" id="IPR051058">
    <property type="entry name" value="GDSL_Est/Lipase"/>
</dbReference>
<dbReference type="GeneID" id="84683734"/>
<gene>
    <name evidence="3" type="ordered locus">Dtpsy_3285</name>
</gene>
<dbReference type="GO" id="GO:0016788">
    <property type="term" value="F:hydrolase activity, acting on ester bonds"/>
    <property type="evidence" value="ECO:0007669"/>
    <property type="project" value="InterPro"/>
</dbReference>
<dbReference type="KEGG" id="dia:Dtpsy_3285"/>
<sequence>MAANWMRRTLVAAACASAALLAACGSSSTESAISPQRFIAFGDGLADVGQKGSSYTINDGSINNWMLRISSNYGGTLKPVSAGGLSYAQGNARVTATPDAAGNAATPTVTQQIDQFLAANKFADTDLVMLSAGGSDIIAGMAAVQAGTLTEEQYVAAAGKAGQELAAQVRRLSDAGAKHILMTGTYDLSRTPWAKAIKKESLISSASRRFNDDLLVNIVDMGKTVLYVDVAYYVNLFEGSPGGYGFTDSSTPVCTSVDAGPGIGIGAGEVNSALCTTATLLPNANPDRFLFADKVYITPAAHREFGNYAYDRLRNRW</sequence>
<evidence type="ECO:0000313" key="3">
    <source>
        <dbReference type="EMBL" id="ACM34714.1"/>
    </source>
</evidence>
<dbReference type="InterPro" id="IPR036514">
    <property type="entry name" value="SGNH_hydro_sf"/>
</dbReference>
<name>A0A9J9Q8U9_ACIET</name>
<organism evidence="3 4">
    <name type="scientific">Acidovorax ebreus (strain TPSY)</name>
    <name type="common">Diaphorobacter sp. (strain TPSY)</name>
    <dbReference type="NCBI Taxonomy" id="535289"/>
    <lineage>
        <taxon>Bacteria</taxon>
        <taxon>Pseudomonadati</taxon>
        <taxon>Pseudomonadota</taxon>
        <taxon>Betaproteobacteria</taxon>
        <taxon>Burkholderiales</taxon>
        <taxon>Comamonadaceae</taxon>
        <taxon>Diaphorobacter</taxon>
    </lineage>
</organism>
<reference evidence="3 4" key="1">
    <citation type="journal article" date="2010" name="J. Bacteriol.">
        <title>Completed genome sequence of the anaerobic iron-oxidizing bacterium Acidovorax ebreus strain TPSY.</title>
        <authorList>
            <person name="Byrne-Bailey K.G."/>
            <person name="Weber K.A."/>
            <person name="Chair A.H."/>
            <person name="Bose S."/>
            <person name="Knox T."/>
            <person name="Spanbauer T.L."/>
            <person name="Chertkov O."/>
            <person name="Coates J.D."/>
        </authorList>
    </citation>
    <scope>NUCLEOTIDE SEQUENCE [LARGE SCALE GENOMIC DNA]</scope>
    <source>
        <strain evidence="3 4">TPSY</strain>
    </source>
</reference>
<evidence type="ECO:0000256" key="2">
    <source>
        <dbReference type="SAM" id="SignalP"/>
    </source>
</evidence>
<proteinExistence type="predicted"/>
<dbReference type="PROSITE" id="PS51257">
    <property type="entry name" value="PROKAR_LIPOPROTEIN"/>
    <property type="match status" value="1"/>
</dbReference>
<dbReference type="CDD" id="cd01847">
    <property type="entry name" value="Triacylglycerol_lipase_like"/>
    <property type="match status" value="1"/>
</dbReference>
<keyword evidence="2" id="KW-0732">Signal</keyword>
<dbReference type="PANTHER" id="PTHR45648">
    <property type="entry name" value="GDSL LIPASE/ACYLHYDROLASE FAMILY PROTEIN (AFU_ORTHOLOGUE AFUA_4G14700)"/>
    <property type="match status" value="1"/>
</dbReference>
<dbReference type="InterPro" id="IPR001087">
    <property type="entry name" value="GDSL"/>
</dbReference>
<keyword evidence="4" id="KW-1185">Reference proteome</keyword>
<evidence type="ECO:0000256" key="1">
    <source>
        <dbReference type="ARBA" id="ARBA00022801"/>
    </source>
</evidence>
<feature type="chain" id="PRO_5039889442" evidence="2">
    <location>
        <begin position="23"/>
        <end position="317"/>
    </location>
</feature>